<dbReference type="PANTHER" id="PTHR30383">
    <property type="entry name" value="THIOESTERASE 1/PROTEASE 1/LYSOPHOSPHOLIPASE L1"/>
    <property type="match status" value="1"/>
</dbReference>
<gene>
    <name evidence="3" type="ORF">GMJLKIPL_4706</name>
</gene>
<dbReference type="InterPro" id="IPR051532">
    <property type="entry name" value="Ester_Hydrolysis_Enzymes"/>
</dbReference>
<proteinExistence type="predicted"/>
<evidence type="ECO:0000313" key="3">
    <source>
        <dbReference type="EMBL" id="GJE02757.1"/>
    </source>
</evidence>
<keyword evidence="4" id="KW-1185">Reference proteome</keyword>
<dbReference type="Proteomes" id="UP001055153">
    <property type="component" value="Unassembled WGS sequence"/>
</dbReference>
<organism evidence="3 4">
    <name type="scientific">Methylobacterium isbiliense</name>
    <dbReference type="NCBI Taxonomy" id="315478"/>
    <lineage>
        <taxon>Bacteria</taxon>
        <taxon>Pseudomonadati</taxon>
        <taxon>Pseudomonadota</taxon>
        <taxon>Alphaproteobacteria</taxon>
        <taxon>Hyphomicrobiales</taxon>
        <taxon>Methylobacteriaceae</taxon>
        <taxon>Methylobacterium</taxon>
    </lineage>
</organism>
<dbReference type="SUPFAM" id="SSF52266">
    <property type="entry name" value="SGNH hydrolase"/>
    <property type="match status" value="1"/>
</dbReference>
<dbReference type="Pfam" id="PF13472">
    <property type="entry name" value="Lipase_GDSL_2"/>
    <property type="match status" value="1"/>
</dbReference>
<dbReference type="PANTHER" id="PTHR30383:SF29">
    <property type="entry name" value="SGNH HYDROLASE-TYPE ESTERASE DOMAIN-CONTAINING PROTEIN"/>
    <property type="match status" value="1"/>
</dbReference>
<dbReference type="Gene3D" id="3.40.50.1110">
    <property type="entry name" value="SGNH hydrolase"/>
    <property type="match status" value="1"/>
</dbReference>
<sequence>MSLGGRGYGLPAAAGGALLLPLALALVLPAGSTNPPAPAGGVAPSPRDARGQAPDAPASRDRGAMAEPLRGTRRGLSILQIGDSHTAADQFTGAVRQALQERYGAGGAGVLPVGSPHPGVRSTQVKVAASQGWTYASLQRATSPDGFGLSGYTASTSAAGETLSVTAETPMPYSFVEIEARTGVDAGSISVEADDTPLLSASLAAAEAGPVVLRAEAPGGLAAFRRLVIRTIAAKPVTVSGMTIRRSDGGIEYGAVGYPGATVEILGRIPARTLVDTLRRLAPDIVVLAFGTNEGFNDALDPAAYRDRYAGVIRTIRRATPRARLVMVGPPQAERVPSPCKPAPDAPACPAAAPAQETASAGSETCPARPPQLGAVREVQRRLAAHEGIAFWDWWALMPAGCGAARWLAADPPLMAKDRIHFTRAGYRVGGQAFATFIEPQVKALLRGDHAVPNH</sequence>
<protein>
    <recommendedName>
        <fullName evidence="2">SGNH hydrolase-type esterase domain-containing protein</fullName>
    </recommendedName>
</protein>
<dbReference type="InterPro" id="IPR013830">
    <property type="entry name" value="SGNH_hydro"/>
</dbReference>
<evidence type="ECO:0000256" key="1">
    <source>
        <dbReference type="SAM" id="MobiDB-lite"/>
    </source>
</evidence>
<reference evidence="3" key="1">
    <citation type="journal article" date="2021" name="Front. Microbiol.">
        <title>Comprehensive Comparative Genomics and Phenotyping of Methylobacterium Species.</title>
        <authorList>
            <person name="Alessa O."/>
            <person name="Ogura Y."/>
            <person name="Fujitani Y."/>
            <person name="Takami H."/>
            <person name="Hayashi T."/>
            <person name="Sahin N."/>
            <person name="Tani A."/>
        </authorList>
    </citation>
    <scope>NUCLEOTIDE SEQUENCE</scope>
    <source>
        <strain evidence="3">DSM 17168</strain>
    </source>
</reference>
<dbReference type="InterPro" id="IPR036514">
    <property type="entry name" value="SGNH_hydro_sf"/>
</dbReference>
<dbReference type="Gene3D" id="2.60.120.1360">
    <property type="match status" value="1"/>
</dbReference>
<accession>A0ABQ4SHQ7</accession>
<dbReference type="EMBL" id="BPQQ01000060">
    <property type="protein sequence ID" value="GJE02757.1"/>
    <property type="molecule type" value="Genomic_DNA"/>
</dbReference>
<feature type="domain" description="SGNH hydrolase-type esterase" evidence="2">
    <location>
        <begin position="256"/>
        <end position="429"/>
    </location>
</feature>
<evidence type="ECO:0000259" key="2">
    <source>
        <dbReference type="Pfam" id="PF13472"/>
    </source>
</evidence>
<name>A0ABQ4SHQ7_9HYPH</name>
<feature type="region of interest" description="Disordered" evidence="1">
    <location>
        <begin position="36"/>
        <end position="70"/>
    </location>
</feature>
<evidence type="ECO:0000313" key="4">
    <source>
        <dbReference type="Proteomes" id="UP001055153"/>
    </source>
</evidence>
<reference evidence="3" key="2">
    <citation type="submission" date="2021-08" db="EMBL/GenBank/DDBJ databases">
        <authorList>
            <person name="Tani A."/>
            <person name="Ola A."/>
            <person name="Ogura Y."/>
            <person name="Katsura K."/>
            <person name="Hayashi T."/>
        </authorList>
    </citation>
    <scope>NUCLEOTIDE SEQUENCE</scope>
    <source>
        <strain evidence="3">DSM 17168</strain>
    </source>
</reference>
<comment type="caution">
    <text evidence="3">The sequence shown here is derived from an EMBL/GenBank/DDBJ whole genome shotgun (WGS) entry which is preliminary data.</text>
</comment>